<dbReference type="OrthoDB" id="197680at2"/>
<keyword evidence="3" id="KW-1185">Reference proteome</keyword>
<sequence length="562" mass="63801">MDEYKGGAPLSAVELTFATRIISSLEKVFADEELQAAEFRRASALHKETLSFQVAYRSAKLVKKLKVRIESELGARVGARTVGLVPAEMPIYHDHDDNLLRSVPGLYPDPLLPVSESEGLTGFPKQWRSVWVTVDLKGDVKPGTYGIAIVFLTNDDQELSRETFELDVLAAALPEQKLIHTEWFHTDCLATYYGVEVFSERYWEIVEHYVKTAVDHGINMLLTPLFTPPLDTQVGGERPTVQLVDVEKSGSAYRFGFDQLKRWVDMCDRSGVRYYELSHLFTQWGAKHAPKIVAMENGETKRIFGWDTDATGDEYKGFLAQFLPELVGFIKGNGLAEKVFFHVSDEPHTDHIPWYESASGWLKKFVGEFPTIDALSDYAFYERGLVPTPIPASNHIVPFLENGVPGLWTYYCCSQYKKVANRFICMPSARNRVLGLQLYKFQIAGFLHWGYNFWYAQYSRFPIDPYRNTDANHAFPAGDPFVVYPGEDGKPVESLRFEVFREALQDLRALTLLESLIGRDRTLALMEQGAEAPITFDVYPQDAAWLLACRERINEAIRSHTA</sequence>
<reference evidence="2 3" key="1">
    <citation type="submission" date="2019-05" db="EMBL/GenBank/DDBJ databases">
        <title>We sequenced the genome of Paenibacillus hemerocallicola KCTC 33185 for further insight into its adaptation and study the phylogeny of Paenibacillus.</title>
        <authorList>
            <person name="Narsing Rao M.P."/>
        </authorList>
    </citation>
    <scope>NUCLEOTIDE SEQUENCE [LARGE SCALE GENOMIC DNA]</scope>
    <source>
        <strain evidence="2 3">KCTC 33185</strain>
    </source>
</reference>
<protein>
    <submittedName>
        <fullName evidence="2">DUF4091 domain-containing protein</fullName>
    </submittedName>
</protein>
<dbReference type="RefSeq" id="WP_139601782.1">
    <property type="nucleotide sequence ID" value="NZ_VDCQ01000009.1"/>
</dbReference>
<proteinExistence type="predicted"/>
<feature type="domain" description="Glycoside hydrolase 123 catalytic" evidence="1">
    <location>
        <begin position="183"/>
        <end position="513"/>
    </location>
</feature>
<dbReference type="AlphaFoldDB" id="A0A5C4TC64"/>
<dbReference type="Pfam" id="PF13320">
    <property type="entry name" value="GH123_cat"/>
    <property type="match status" value="1"/>
</dbReference>
<gene>
    <name evidence="2" type="ORF">FE784_08840</name>
</gene>
<evidence type="ECO:0000259" key="1">
    <source>
        <dbReference type="Pfam" id="PF13320"/>
    </source>
</evidence>
<evidence type="ECO:0000313" key="3">
    <source>
        <dbReference type="Proteomes" id="UP000307943"/>
    </source>
</evidence>
<dbReference type="EMBL" id="VDCQ01000009">
    <property type="protein sequence ID" value="TNJ66663.1"/>
    <property type="molecule type" value="Genomic_DNA"/>
</dbReference>
<comment type="caution">
    <text evidence="2">The sequence shown here is derived from an EMBL/GenBank/DDBJ whole genome shotgun (WGS) entry which is preliminary data.</text>
</comment>
<dbReference type="InterPro" id="IPR025150">
    <property type="entry name" value="GH123_cat"/>
</dbReference>
<organism evidence="2 3">
    <name type="scientific">Paenibacillus hemerocallicola</name>
    <dbReference type="NCBI Taxonomy" id="1172614"/>
    <lineage>
        <taxon>Bacteria</taxon>
        <taxon>Bacillati</taxon>
        <taxon>Bacillota</taxon>
        <taxon>Bacilli</taxon>
        <taxon>Bacillales</taxon>
        <taxon>Paenibacillaceae</taxon>
        <taxon>Paenibacillus</taxon>
    </lineage>
</organism>
<dbReference type="Proteomes" id="UP000307943">
    <property type="component" value="Unassembled WGS sequence"/>
</dbReference>
<evidence type="ECO:0000313" key="2">
    <source>
        <dbReference type="EMBL" id="TNJ66663.1"/>
    </source>
</evidence>
<name>A0A5C4TC64_9BACL</name>
<accession>A0A5C4TC64</accession>